<protein>
    <submittedName>
        <fullName evidence="1">Uncharacterized protein</fullName>
    </submittedName>
</protein>
<organism evidence="2">
    <name type="scientific">Caenorhabditis brenneri</name>
    <name type="common">Nematode worm</name>
    <dbReference type="NCBI Taxonomy" id="135651"/>
    <lineage>
        <taxon>Eukaryota</taxon>
        <taxon>Metazoa</taxon>
        <taxon>Ecdysozoa</taxon>
        <taxon>Nematoda</taxon>
        <taxon>Chromadorea</taxon>
        <taxon>Rhabditida</taxon>
        <taxon>Rhabditina</taxon>
        <taxon>Rhabditomorpha</taxon>
        <taxon>Rhabditoidea</taxon>
        <taxon>Rhabditidae</taxon>
        <taxon>Peloderinae</taxon>
        <taxon>Caenorhabditis</taxon>
    </lineage>
</organism>
<dbReference type="HOGENOM" id="CLU_2075233_0_0_1"/>
<evidence type="ECO:0000313" key="1">
    <source>
        <dbReference type="EMBL" id="EGT60042.1"/>
    </source>
</evidence>
<name>G0NGG2_CAEBE</name>
<dbReference type="AlphaFoldDB" id="G0NGG2"/>
<evidence type="ECO:0000313" key="2">
    <source>
        <dbReference type="Proteomes" id="UP000008068"/>
    </source>
</evidence>
<proteinExistence type="predicted"/>
<accession>G0NGG2</accession>
<dbReference type="InParanoid" id="G0NGG2"/>
<gene>
    <name evidence="1" type="ORF">CAEBREN_19511</name>
</gene>
<keyword evidence="2" id="KW-1185">Reference proteome</keyword>
<reference evidence="2" key="1">
    <citation type="submission" date="2011-07" db="EMBL/GenBank/DDBJ databases">
        <authorList>
            <consortium name="Caenorhabditis brenneri Sequencing and Analysis Consortium"/>
            <person name="Wilson R.K."/>
        </authorList>
    </citation>
    <scope>NUCLEOTIDE SEQUENCE [LARGE SCALE GENOMIC DNA]</scope>
    <source>
        <strain evidence="2">PB2801</strain>
    </source>
</reference>
<sequence length="118" mass="13947">MCNSLVVANGFWTKEIEKIVKKMKENKDDSFENFKQEIQKVKDASINSLFYVKLANGDEGKEINLETKKTEECKEFSNETTRDRNKFVDEQYIEFTDLRQAQFATRQILMGEAYQNHF</sequence>
<dbReference type="EMBL" id="GL379880">
    <property type="protein sequence ID" value="EGT60042.1"/>
    <property type="molecule type" value="Genomic_DNA"/>
</dbReference>
<dbReference type="Proteomes" id="UP000008068">
    <property type="component" value="Unassembled WGS sequence"/>
</dbReference>